<dbReference type="PANTHER" id="PTHR47338:SF27">
    <property type="entry name" value="ZN(II)2CYS6 TRANSCRIPTION FACTOR (EUROFUNG)"/>
    <property type="match status" value="1"/>
</dbReference>
<keyword evidence="3" id="KW-0805">Transcription regulation</keyword>
<evidence type="ECO:0000256" key="3">
    <source>
        <dbReference type="ARBA" id="ARBA00023015"/>
    </source>
</evidence>
<evidence type="ECO:0000256" key="2">
    <source>
        <dbReference type="ARBA" id="ARBA00022723"/>
    </source>
</evidence>
<reference evidence="10" key="1">
    <citation type="submission" date="2016-02" db="EMBL/GenBank/DDBJ databases">
        <title>Comparative genomics of biotechnologically important yeasts.</title>
        <authorList>
            <consortium name="DOE Joint Genome Institute"/>
            <person name="Riley R."/>
            <person name="Haridas S."/>
            <person name="Wolfe K.H."/>
            <person name="Lopes M.R."/>
            <person name="Hittinger C.T."/>
            <person name="Goker M."/>
            <person name="Salamov A."/>
            <person name="Wisecaver J."/>
            <person name="Long T.M."/>
            <person name="Aerts A.L."/>
            <person name="Barry K."/>
            <person name="Choi C."/>
            <person name="Clum A."/>
            <person name="Coughlan A.Y."/>
            <person name="Deshpande S."/>
            <person name="Douglass A.P."/>
            <person name="Hanson S.J."/>
            <person name="Klenk H.-P."/>
            <person name="Labutti K."/>
            <person name="Lapidus A."/>
            <person name="Lindquist E."/>
            <person name="Lipzen A."/>
            <person name="Meier-Kolthoff J.P."/>
            <person name="Ohm R.A."/>
            <person name="Otillar R.P."/>
            <person name="Pangilinan J."/>
            <person name="Peng Y."/>
            <person name="Rokas A."/>
            <person name="Rosa C.A."/>
            <person name="Scheuner C."/>
            <person name="Sibirny A.A."/>
            <person name="Slot J.C."/>
            <person name="Stielow J.B."/>
            <person name="Sun H."/>
            <person name="Kurtzman C.P."/>
            <person name="Blackwell M."/>
            <person name="Jeffries T.W."/>
            <person name="Grigoriev I.V."/>
        </authorList>
    </citation>
    <scope>NUCLEOTIDE SEQUENCE [LARGE SCALE GENOMIC DNA]</scope>
    <source>
        <strain evidence="10">NRRL Y-17796</strain>
    </source>
</reference>
<gene>
    <name evidence="9" type="ORF">CANCADRAFT_55792</name>
</gene>
<dbReference type="InterPro" id="IPR001138">
    <property type="entry name" value="Zn2Cys6_DnaBD"/>
</dbReference>
<feature type="region of interest" description="Disordered" evidence="7">
    <location>
        <begin position="1"/>
        <end position="20"/>
    </location>
</feature>
<feature type="compositionally biased region" description="Polar residues" evidence="7">
    <location>
        <begin position="653"/>
        <end position="681"/>
    </location>
</feature>
<sequence>MNQSNTLKRRAANGSNADRPTKRPVIACNACRKKKVKCSGDRPACTNCLRLSIPCKYPIVKNRGARFSYREMLLKRLDLMQKHLDDKSTAKELLHMENDKSDRDDTDSPLSSSANENMYKVRQRNAAAAAAQKSWNGPSNADLVRRRKGSGYPLKFGVEIDAPEPHILEHLVELFFIHIHNQEYFFLHRRTFITKLREGKVKPSLLFAVCAISARFSNHPDVEVTPRHFAGDKFMVECRKLLANEYDQPSIETCQALIIVIIHDFLSLNGEKAAIITAIIMRMCIVLGLNEESTDPNMSFIDRETRRRLWWSAMTMDRLVHSGPTRTFLLDEDDCMVQLPCSSHDFDYDIPVVLPRLDGTYDPNADPKLPKVKPDIVAYHLKSTLIWGRVVLYINDGRKREDFSAWSEFSTFHKLEKEVSTFYAELPPELTYNKRNLDASAAKGMSGMFVHLHIIIQTSSFALHRCIYPYDHASSKFDIPPISFIERSANKLTAAACSISTILQDALQVSDVLPAPFLGFCAFTSAHVHIANSFSVDEEVSQIAKQHLAANLRFLVLLREHWDIAVIWCSTLKERYSEKLARRGESVGNKGDHSLDSPISPDTQISYGSFQDSRGLRRHNDEQIVQYIPLRNSHGRKSDQPRVDDAHARIENDNSSFYQTGSDASSNYSRGFGNGQTSNEYSGIPQKHDPMTSNFSNNPHSEMGSHRQSTSDHIDHNMMKDLSSHFGKQTSSNEIFHSAFSEGAESDKAPTRSVINDEDFSVLASKEITSQIVNEGWPLHSDKEWLRAVEENVDEVVIDTTRIGESSFLDLNI</sequence>
<dbReference type="EMBL" id="KV453841">
    <property type="protein sequence ID" value="ODV92053.1"/>
    <property type="molecule type" value="Genomic_DNA"/>
</dbReference>
<feature type="region of interest" description="Disordered" evidence="7">
    <location>
        <begin position="95"/>
        <end position="116"/>
    </location>
</feature>
<dbReference type="GO" id="GO:0006351">
    <property type="term" value="P:DNA-templated transcription"/>
    <property type="evidence" value="ECO:0007669"/>
    <property type="project" value="InterPro"/>
</dbReference>
<dbReference type="Pfam" id="PF04082">
    <property type="entry name" value="Fungal_trans"/>
    <property type="match status" value="1"/>
</dbReference>
<keyword evidence="6" id="KW-0539">Nucleus</keyword>
<organism evidence="9 10">
    <name type="scientific">Tortispora caseinolytica NRRL Y-17796</name>
    <dbReference type="NCBI Taxonomy" id="767744"/>
    <lineage>
        <taxon>Eukaryota</taxon>
        <taxon>Fungi</taxon>
        <taxon>Dikarya</taxon>
        <taxon>Ascomycota</taxon>
        <taxon>Saccharomycotina</taxon>
        <taxon>Trigonopsidomycetes</taxon>
        <taxon>Trigonopsidales</taxon>
        <taxon>Trigonopsidaceae</taxon>
        <taxon>Tortispora</taxon>
    </lineage>
</organism>
<dbReference type="Proteomes" id="UP000095023">
    <property type="component" value="Unassembled WGS sequence"/>
</dbReference>
<dbReference type="CDD" id="cd00067">
    <property type="entry name" value="GAL4"/>
    <property type="match status" value="1"/>
</dbReference>
<feature type="compositionally biased region" description="Polar residues" evidence="7">
    <location>
        <begin position="691"/>
        <end position="700"/>
    </location>
</feature>
<feature type="compositionally biased region" description="Basic and acidic residues" evidence="7">
    <location>
        <begin position="583"/>
        <end position="595"/>
    </location>
</feature>
<accession>A0A1E4TJY6</accession>
<feature type="region of interest" description="Disordered" evidence="7">
    <location>
        <begin position="583"/>
        <end position="613"/>
    </location>
</feature>
<dbReference type="PROSITE" id="PS50048">
    <property type="entry name" value="ZN2_CY6_FUNGAL_2"/>
    <property type="match status" value="1"/>
</dbReference>
<keyword evidence="2" id="KW-0479">Metal-binding</keyword>
<dbReference type="InterPro" id="IPR050815">
    <property type="entry name" value="TF_fung"/>
</dbReference>
<evidence type="ECO:0000256" key="7">
    <source>
        <dbReference type="SAM" id="MobiDB-lite"/>
    </source>
</evidence>
<dbReference type="AlphaFoldDB" id="A0A1E4TJY6"/>
<dbReference type="GO" id="GO:0008270">
    <property type="term" value="F:zinc ion binding"/>
    <property type="evidence" value="ECO:0007669"/>
    <property type="project" value="InterPro"/>
</dbReference>
<dbReference type="SMART" id="SM00066">
    <property type="entry name" value="GAL4"/>
    <property type="match status" value="1"/>
</dbReference>
<evidence type="ECO:0000256" key="5">
    <source>
        <dbReference type="ARBA" id="ARBA00023163"/>
    </source>
</evidence>
<dbReference type="CDD" id="cd12148">
    <property type="entry name" value="fungal_TF_MHR"/>
    <property type="match status" value="1"/>
</dbReference>
<evidence type="ECO:0000256" key="6">
    <source>
        <dbReference type="ARBA" id="ARBA00023242"/>
    </source>
</evidence>
<evidence type="ECO:0000256" key="1">
    <source>
        <dbReference type="ARBA" id="ARBA00004123"/>
    </source>
</evidence>
<dbReference type="Gene3D" id="4.10.240.10">
    <property type="entry name" value="Zn(2)-C6 fungal-type DNA-binding domain"/>
    <property type="match status" value="1"/>
</dbReference>
<dbReference type="OrthoDB" id="39175at2759"/>
<dbReference type="GO" id="GO:0005634">
    <property type="term" value="C:nucleus"/>
    <property type="evidence" value="ECO:0007669"/>
    <property type="project" value="UniProtKB-SubCell"/>
</dbReference>
<feature type="region of interest" description="Disordered" evidence="7">
    <location>
        <begin position="651"/>
        <end position="712"/>
    </location>
</feature>
<keyword evidence="10" id="KW-1185">Reference proteome</keyword>
<dbReference type="PANTHER" id="PTHR47338">
    <property type="entry name" value="ZN(II)2CYS6 TRANSCRIPTION FACTOR (EUROFUNG)-RELATED"/>
    <property type="match status" value="1"/>
</dbReference>
<dbReference type="Pfam" id="PF00172">
    <property type="entry name" value="Zn_clus"/>
    <property type="match status" value="1"/>
</dbReference>
<comment type="subcellular location">
    <subcellularLocation>
        <location evidence="1">Nucleus</location>
    </subcellularLocation>
</comment>
<dbReference type="SUPFAM" id="SSF57701">
    <property type="entry name" value="Zn2/Cys6 DNA-binding domain"/>
    <property type="match status" value="1"/>
</dbReference>
<feature type="compositionally biased region" description="Polar residues" evidence="7">
    <location>
        <begin position="600"/>
        <end position="612"/>
    </location>
</feature>
<name>A0A1E4TJY6_9ASCO</name>
<dbReference type="InterPro" id="IPR007219">
    <property type="entry name" value="XnlR_reg_dom"/>
</dbReference>
<feature type="domain" description="Zn(2)-C6 fungal-type" evidence="8">
    <location>
        <begin position="27"/>
        <end position="57"/>
    </location>
</feature>
<evidence type="ECO:0000313" key="9">
    <source>
        <dbReference type="EMBL" id="ODV92053.1"/>
    </source>
</evidence>
<dbReference type="SMART" id="SM00906">
    <property type="entry name" value="Fungal_trans"/>
    <property type="match status" value="1"/>
</dbReference>
<evidence type="ECO:0000259" key="8">
    <source>
        <dbReference type="PROSITE" id="PS50048"/>
    </source>
</evidence>
<dbReference type="GO" id="GO:0003677">
    <property type="term" value="F:DNA binding"/>
    <property type="evidence" value="ECO:0007669"/>
    <property type="project" value="InterPro"/>
</dbReference>
<evidence type="ECO:0000256" key="4">
    <source>
        <dbReference type="ARBA" id="ARBA00023026"/>
    </source>
</evidence>
<feature type="compositionally biased region" description="Basic and acidic residues" evidence="7">
    <location>
        <begin position="703"/>
        <end position="712"/>
    </location>
</feature>
<dbReference type="PROSITE" id="PS00463">
    <property type="entry name" value="ZN2_CY6_FUNGAL_1"/>
    <property type="match status" value="1"/>
</dbReference>
<evidence type="ECO:0000313" key="10">
    <source>
        <dbReference type="Proteomes" id="UP000095023"/>
    </source>
</evidence>
<dbReference type="InterPro" id="IPR036864">
    <property type="entry name" value="Zn2-C6_fun-type_DNA-bd_sf"/>
</dbReference>
<keyword evidence="4" id="KW-0843">Virulence</keyword>
<proteinExistence type="predicted"/>
<dbReference type="GO" id="GO:0000981">
    <property type="term" value="F:DNA-binding transcription factor activity, RNA polymerase II-specific"/>
    <property type="evidence" value="ECO:0007669"/>
    <property type="project" value="InterPro"/>
</dbReference>
<keyword evidence="5" id="KW-0804">Transcription</keyword>
<protein>
    <recommendedName>
        <fullName evidence="8">Zn(2)-C6 fungal-type domain-containing protein</fullName>
    </recommendedName>
</protein>